<dbReference type="Proteomes" id="UP000501793">
    <property type="component" value="Chromosome"/>
</dbReference>
<evidence type="ECO:0000313" key="2">
    <source>
        <dbReference type="Proteomes" id="UP000501793"/>
    </source>
</evidence>
<name>A0ACA8ZF66_9BACL</name>
<reference evidence="1" key="1">
    <citation type="submission" date="2020-04" db="EMBL/GenBank/DDBJ databases">
        <authorList>
            <person name="Hogendoorn C."/>
        </authorList>
    </citation>
    <scope>NUCLEOTIDE SEQUENCE</scope>
    <source>
        <strain evidence="1">FAVT5</strain>
    </source>
</reference>
<keyword evidence="2" id="KW-1185">Reference proteome</keyword>
<dbReference type="EMBL" id="LR792684">
    <property type="protein sequence ID" value="CAB3395330.1"/>
    <property type="molecule type" value="Genomic_DNA"/>
</dbReference>
<sequence length="77" mass="8339">MINFVVLTAALSSCNRGVFGAFFDVPFSPNLQQESHQRGRENQFITLRIGDPVASVNGQSVTFDVPPELSGGRTLLS</sequence>
<protein>
    <submittedName>
        <fullName evidence="1">Uncharacterized protein</fullName>
    </submittedName>
</protein>
<accession>A0ACA8ZF66</accession>
<gene>
    <name evidence="1" type="ORF">FAVT5_3333</name>
</gene>
<organism evidence="1 2">
    <name type="scientific">Kyrpidia spormannii</name>
    <dbReference type="NCBI Taxonomy" id="2055160"/>
    <lineage>
        <taxon>Bacteria</taxon>
        <taxon>Bacillati</taxon>
        <taxon>Bacillota</taxon>
        <taxon>Bacilli</taxon>
        <taxon>Bacillales</taxon>
        <taxon>Alicyclobacillaceae</taxon>
        <taxon>Kyrpidia</taxon>
    </lineage>
</organism>
<proteinExistence type="predicted"/>
<evidence type="ECO:0000313" key="1">
    <source>
        <dbReference type="EMBL" id="CAB3395330.1"/>
    </source>
</evidence>